<protein>
    <recommendedName>
        <fullName evidence="1">HTH araC/xylS-type domain-containing protein</fullName>
    </recommendedName>
</protein>
<dbReference type="InterPro" id="IPR018060">
    <property type="entry name" value="HTH_AraC"/>
</dbReference>
<feature type="domain" description="HTH araC/xylS-type" evidence="1">
    <location>
        <begin position="1"/>
        <end position="30"/>
    </location>
</feature>
<gene>
    <name evidence="2" type="ORF">ACFQ3W_10370</name>
</gene>
<dbReference type="RefSeq" id="WP_379319154.1">
    <property type="nucleotide sequence ID" value="NZ_JBHTLM010000006.1"/>
</dbReference>
<reference evidence="3" key="1">
    <citation type="journal article" date="2019" name="Int. J. Syst. Evol. Microbiol.">
        <title>The Global Catalogue of Microorganisms (GCM) 10K type strain sequencing project: providing services to taxonomists for standard genome sequencing and annotation.</title>
        <authorList>
            <consortium name="The Broad Institute Genomics Platform"/>
            <consortium name="The Broad Institute Genome Sequencing Center for Infectious Disease"/>
            <person name="Wu L."/>
            <person name="Ma J."/>
        </authorList>
    </citation>
    <scope>NUCLEOTIDE SEQUENCE [LARGE SCALE GENOMIC DNA]</scope>
    <source>
        <strain evidence="3">CCUG 59189</strain>
    </source>
</reference>
<evidence type="ECO:0000313" key="2">
    <source>
        <dbReference type="EMBL" id="MFD1176703.1"/>
    </source>
</evidence>
<proteinExistence type="predicted"/>
<name>A0ABW3RW32_9BACL</name>
<evidence type="ECO:0000313" key="3">
    <source>
        <dbReference type="Proteomes" id="UP001597262"/>
    </source>
</evidence>
<dbReference type="PROSITE" id="PS01124">
    <property type="entry name" value="HTH_ARAC_FAMILY_2"/>
    <property type="match status" value="1"/>
</dbReference>
<dbReference type="Proteomes" id="UP001597262">
    <property type="component" value="Unassembled WGS sequence"/>
</dbReference>
<dbReference type="EMBL" id="JBHTLM010000006">
    <property type="protein sequence ID" value="MFD1176703.1"/>
    <property type="molecule type" value="Genomic_DNA"/>
</dbReference>
<dbReference type="Gene3D" id="1.10.10.60">
    <property type="entry name" value="Homeodomain-like"/>
    <property type="match status" value="1"/>
</dbReference>
<keyword evidence="3" id="KW-1185">Reference proteome</keyword>
<sequence>MNKARELLRTTANTVTEIAATVGFENVGDFDLNHKILLVDDEKGIVTMG</sequence>
<accession>A0ABW3RW32</accession>
<evidence type="ECO:0000259" key="1">
    <source>
        <dbReference type="PROSITE" id="PS01124"/>
    </source>
</evidence>
<comment type="caution">
    <text evidence="2">The sequence shown here is derived from an EMBL/GenBank/DDBJ whole genome shotgun (WGS) entry which is preliminary data.</text>
</comment>
<organism evidence="2 3">
    <name type="scientific">Paenibacillus puldeungensis</name>
    <dbReference type="NCBI Taxonomy" id="696536"/>
    <lineage>
        <taxon>Bacteria</taxon>
        <taxon>Bacillati</taxon>
        <taxon>Bacillota</taxon>
        <taxon>Bacilli</taxon>
        <taxon>Bacillales</taxon>
        <taxon>Paenibacillaceae</taxon>
        <taxon>Paenibacillus</taxon>
    </lineage>
</organism>